<comment type="function">
    <text evidence="6">May nick specific sequences that contain T:G mispairs resulting from m5C-deamination.</text>
</comment>
<comment type="similarity">
    <text evidence="6">Belongs to the vsr family.</text>
</comment>
<dbReference type="CDD" id="cd00221">
    <property type="entry name" value="Vsr"/>
    <property type="match status" value="1"/>
</dbReference>
<dbReference type="SUPFAM" id="SSF52980">
    <property type="entry name" value="Restriction endonuclease-like"/>
    <property type="match status" value="1"/>
</dbReference>
<dbReference type="GO" id="GO:0006298">
    <property type="term" value="P:mismatch repair"/>
    <property type="evidence" value="ECO:0007669"/>
    <property type="project" value="UniProtKB-UniRule"/>
</dbReference>
<dbReference type="EC" id="3.1.-.-" evidence="6"/>
<keyword evidence="8" id="KW-1185">Reference proteome</keyword>
<accession>B9M103</accession>
<dbReference type="REBASE" id="20007">
    <property type="entry name" value="V.GspFRCORF711P"/>
</dbReference>
<proteinExistence type="inferred from homology"/>
<dbReference type="HOGENOM" id="CLU_111913_3_0_7"/>
<dbReference type="NCBIfam" id="TIGR00632">
    <property type="entry name" value="vsr"/>
    <property type="match status" value="1"/>
</dbReference>
<dbReference type="GO" id="GO:0004519">
    <property type="term" value="F:endonuclease activity"/>
    <property type="evidence" value="ECO:0007669"/>
    <property type="project" value="UniProtKB-KW"/>
</dbReference>
<evidence type="ECO:0000313" key="7">
    <source>
        <dbReference type="EMBL" id="ACM19073.1"/>
    </source>
</evidence>
<dbReference type="Proteomes" id="UP000007721">
    <property type="component" value="Chromosome"/>
</dbReference>
<evidence type="ECO:0000313" key="8">
    <source>
        <dbReference type="Proteomes" id="UP000007721"/>
    </source>
</evidence>
<gene>
    <name evidence="7" type="ordered locus">Geob_0709</name>
</gene>
<sequence length="135" mass="15792">MADVFTSEKRSEIMRQVHGKNTSPEKAVRSMLHRMGFRFRIHRADLPGCPDIVLPARRKVIFVHGCFWHGHTCPRGSRIPKTNQTYWQTKIERNRKRDILDKKALSAQGWSVLVIWECELKDSDKLGDMLCSFLR</sequence>
<dbReference type="EMBL" id="CP001390">
    <property type="protein sequence ID" value="ACM19073.1"/>
    <property type="molecule type" value="Genomic_DNA"/>
</dbReference>
<keyword evidence="3 6" id="KW-0227">DNA damage</keyword>
<evidence type="ECO:0000256" key="1">
    <source>
        <dbReference type="ARBA" id="ARBA00022722"/>
    </source>
</evidence>
<protein>
    <recommendedName>
        <fullName evidence="6">Very short patch repair endonuclease</fullName>
        <ecNumber evidence="6">3.1.-.-</ecNumber>
    </recommendedName>
</protein>
<organism evidence="7 8">
    <name type="scientific">Geotalea daltonii (strain DSM 22248 / JCM 15807 / FRC-32)</name>
    <name type="common">Geobacter daltonii</name>
    <dbReference type="NCBI Taxonomy" id="316067"/>
    <lineage>
        <taxon>Bacteria</taxon>
        <taxon>Pseudomonadati</taxon>
        <taxon>Thermodesulfobacteriota</taxon>
        <taxon>Desulfuromonadia</taxon>
        <taxon>Geobacterales</taxon>
        <taxon>Geobacteraceae</taxon>
        <taxon>Geotalea</taxon>
    </lineage>
</organism>
<dbReference type="RefSeq" id="WP_012645802.1">
    <property type="nucleotide sequence ID" value="NC_011979.1"/>
</dbReference>
<reference evidence="7 8" key="1">
    <citation type="submission" date="2009-01" db="EMBL/GenBank/DDBJ databases">
        <title>Complete sequence of Geobacter sp. FRC-32.</title>
        <authorList>
            <consortium name="US DOE Joint Genome Institute"/>
            <person name="Lucas S."/>
            <person name="Copeland A."/>
            <person name="Lapidus A."/>
            <person name="Glavina del Rio T."/>
            <person name="Dalin E."/>
            <person name="Tice H."/>
            <person name="Bruce D."/>
            <person name="Goodwin L."/>
            <person name="Pitluck S."/>
            <person name="Saunders E."/>
            <person name="Brettin T."/>
            <person name="Detter J.C."/>
            <person name="Han C."/>
            <person name="Larimer F."/>
            <person name="Land M."/>
            <person name="Hauser L."/>
            <person name="Kyrpides N."/>
            <person name="Ovchinnikova G."/>
            <person name="Kostka J."/>
            <person name="Richardson P."/>
        </authorList>
    </citation>
    <scope>NUCLEOTIDE SEQUENCE [LARGE SCALE GENOMIC DNA]</scope>
    <source>
        <strain evidence="8">DSM 22248 / JCM 15807 / FRC-32</strain>
    </source>
</reference>
<keyword evidence="5 6" id="KW-0234">DNA repair</keyword>
<evidence type="ECO:0000256" key="6">
    <source>
        <dbReference type="PIRNR" id="PIRNR018267"/>
    </source>
</evidence>
<dbReference type="GO" id="GO:0016787">
    <property type="term" value="F:hydrolase activity"/>
    <property type="evidence" value="ECO:0007669"/>
    <property type="project" value="UniProtKB-KW"/>
</dbReference>
<keyword evidence="2 6" id="KW-0255">Endonuclease</keyword>
<keyword evidence="1 6" id="KW-0540">Nuclease</keyword>
<dbReference type="Gene3D" id="3.40.960.10">
    <property type="entry name" value="VSR Endonuclease"/>
    <property type="match status" value="1"/>
</dbReference>
<evidence type="ECO:0000256" key="2">
    <source>
        <dbReference type="ARBA" id="ARBA00022759"/>
    </source>
</evidence>
<evidence type="ECO:0000256" key="5">
    <source>
        <dbReference type="ARBA" id="ARBA00023204"/>
    </source>
</evidence>
<dbReference type="InterPro" id="IPR004603">
    <property type="entry name" value="DNA_mismatch_endonuc_vsr"/>
</dbReference>
<dbReference type="Pfam" id="PF03852">
    <property type="entry name" value="Vsr"/>
    <property type="match status" value="1"/>
</dbReference>
<dbReference type="PIRSF" id="PIRSF018267">
    <property type="entry name" value="VSR_endonuc"/>
    <property type="match status" value="1"/>
</dbReference>
<evidence type="ECO:0000256" key="4">
    <source>
        <dbReference type="ARBA" id="ARBA00022801"/>
    </source>
</evidence>
<evidence type="ECO:0000256" key="3">
    <source>
        <dbReference type="ARBA" id="ARBA00022763"/>
    </source>
</evidence>
<keyword evidence="4 6" id="KW-0378">Hydrolase</keyword>
<dbReference type="OrthoDB" id="9801520at2"/>
<dbReference type="eggNOG" id="COG3727">
    <property type="taxonomic scope" value="Bacteria"/>
</dbReference>
<dbReference type="KEGG" id="geo:Geob_0709"/>
<dbReference type="AlphaFoldDB" id="B9M103"/>
<dbReference type="STRING" id="316067.Geob_0709"/>
<dbReference type="InterPro" id="IPR011335">
    <property type="entry name" value="Restrct_endonuc-II-like"/>
</dbReference>
<name>B9M103_GEODF</name>